<reference evidence="3 4" key="1">
    <citation type="submission" date="2023-02" db="EMBL/GenBank/DDBJ databases">
        <title>LHISI_Scaffold_Assembly.</title>
        <authorList>
            <person name="Stuart O.P."/>
            <person name="Cleave R."/>
            <person name="Magrath M.J.L."/>
            <person name="Mikheyev A.S."/>
        </authorList>
    </citation>
    <scope>NUCLEOTIDE SEQUENCE [LARGE SCALE GENOMIC DNA]</scope>
    <source>
        <strain evidence="3">Daus_M_001</strain>
        <tissue evidence="3">Leg muscle</tissue>
    </source>
</reference>
<dbReference type="Gene3D" id="3.60.10.10">
    <property type="entry name" value="Endonuclease/exonuclease/phosphatase"/>
    <property type="match status" value="1"/>
</dbReference>
<feature type="domain" description="Reverse transcriptase" evidence="2">
    <location>
        <begin position="426"/>
        <end position="683"/>
    </location>
</feature>
<feature type="region of interest" description="Disordered" evidence="1">
    <location>
        <begin position="805"/>
        <end position="897"/>
    </location>
</feature>
<accession>A0ABQ9GKI1</accession>
<dbReference type="InterPro" id="IPR043502">
    <property type="entry name" value="DNA/RNA_pol_sf"/>
</dbReference>
<dbReference type="CDD" id="cd01650">
    <property type="entry name" value="RT_nLTR_like"/>
    <property type="match status" value="1"/>
</dbReference>
<dbReference type="EMBL" id="JARBHB010000011">
    <property type="protein sequence ID" value="KAJ8872530.1"/>
    <property type="molecule type" value="Genomic_DNA"/>
</dbReference>
<dbReference type="PANTHER" id="PTHR19446">
    <property type="entry name" value="REVERSE TRANSCRIPTASES"/>
    <property type="match status" value="1"/>
</dbReference>
<sequence>MATRNARGLLEKTSELHDFLRRHDIQIAAITETPLLPTDKIFLQGFSIHHKDMDLTPIAPGLKYTSRRGGGVTLTIRTNIKHKVLLIPELGKIEAIAASLTIKGKQCTIVAMYAPTGKTIKPRDLNKLIRLSTSILALGDLNHYLDTKSTPPTWYVLPTNPTHYPEASNGTPDILDITIYKNVNFIYELEVIHEMHSDHLPVIATIEDAETNTCPQKPTPNYSKANWQRFNAALHNSLVLPHEINTTEELEDSIITLTKAIHTTVKNTIPHRVKKIQLKDSLPEDANNLITQHNHQSKPEDNSLWHTTKRLTRQTLAIPPLRDPHNRTASSPQEKADLLAATLELAFKPNINPSSLYQIATIERHARFQLVQPPQEEPLYATDKEIRLYLRKLSANKAPGDDGIQPIVLKHIQYPALSAITTCINGILRTKTWPTTWKTAKVILFPKPGKNAMLPQNYRPISLLSALSKVAEKVLHNRLQHHIDSNHVLPDHQFGFRAKCTTTHQLTRITEHITNAFDKKQYTAAVFLDIEKAFDHVWHEGLLHKLHSIHIPVCYLHTIASYLHSRKFFTHLPGATLQCRDIQAGVPQGSILGPTLFNVYVHDFPTARRAQIACYADDTMLFASSTRAYLAARKSEAIITTRRKIPAGLRNPQLFGTDINYKTTVKYLRVDMDTKLTWNKHFTTKVAAAYAHMSKLYPLLNVSGPMSMYNGKILYKACIRLIMIYAAPAWGYAANMHIRKIQTAQNKAIRRIAHVSLYVPTTPINRELGLETKRDCRPSTRLLLITLTHSYERWCKSSNHFSRQPRHEEDASSLKGLHQLRSSDSAHRDRRSSLPSWSRICNYRVQRRQQGTPTKASQFHIKTPFSRQAERMSPTAPWHPARRHHTTGSPAAHQCSRSINISRITLTK</sequence>
<protein>
    <recommendedName>
        <fullName evidence="2">Reverse transcriptase domain-containing protein</fullName>
    </recommendedName>
</protein>
<dbReference type="InterPro" id="IPR000477">
    <property type="entry name" value="RT_dom"/>
</dbReference>
<dbReference type="PROSITE" id="PS50878">
    <property type="entry name" value="RT_POL"/>
    <property type="match status" value="1"/>
</dbReference>
<evidence type="ECO:0000313" key="4">
    <source>
        <dbReference type="Proteomes" id="UP001159363"/>
    </source>
</evidence>
<proteinExistence type="predicted"/>
<dbReference type="SUPFAM" id="SSF56219">
    <property type="entry name" value="DNase I-like"/>
    <property type="match status" value="1"/>
</dbReference>
<organism evidence="3 4">
    <name type="scientific">Dryococelus australis</name>
    <dbReference type="NCBI Taxonomy" id="614101"/>
    <lineage>
        <taxon>Eukaryota</taxon>
        <taxon>Metazoa</taxon>
        <taxon>Ecdysozoa</taxon>
        <taxon>Arthropoda</taxon>
        <taxon>Hexapoda</taxon>
        <taxon>Insecta</taxon>
        <taxon>Pterygota</taxon>
        <taxon>Neoptera</taxon>
        <taxon>Polyneoptera</taxon>
        <taxon>Phasmatodea</taxon>
        <taxon>Verophasmatodea</taxon>
        <taxon>Anareolatae</taxon>
        <taxon>Phasmatidae</taxon>
        <taxon>Eurycanthinae</taxon>
        <taxon>Dryococelus</taxon>
    </lineage>
</organism>
<feature type="compositionally biased region" description="Polar residues" evidence="1">
    <location>
        <begin position="848"/>
        <end position="857"/>
    </location>
</feature>
<name>A0ABQ9GKI1_9NEOP</name>
<dbReference type="Proteomes" id="UP001159363">
    <property type="component" value="Chromosome 10"/>
</dbReference>
<gene>
    <name evidence="3" type="ORF">PR048_026136</name>
</gene>
<evidence type="ECO:0000259" key="2">
    <source>
        <dbReference type="PROSITE" id="PS50878"/>
    </source>
</evidence>
<keyword evidence="4" id="KW-1185">Reference proteome</keyword>
<comment type="caution">
    <text evidence="3">The sequence shown here is derived from an EMBL/GenBank/DDBJ whole genome shotgun (WGS) entry which is preliminary data.</text>
</comment>
<evidence type="ECO:0000256" key="1">
    <source>
        <dbReference type="SAM" id="MobiDB-lite"/>
    </source>
</evidence>
<dbReference type="InterPro" id="IPR036691">
    <property type="entry name" value="Endo/exonu/phosph_ase_sf"/>
</dbReference>
<dbReference type="SUPFAM" id="SSF56672">
    <property type="entry name" value="DNA/RNA polymerases"/>
    <property type="match status" value="1"/>
</dbReference>
<evidence type="ECO:0000313" key="3">
    <source>
        <dbReference type="EMBL" id="KAJ8872530.1"/>
    </source>
</evidence>
<dbReference type="Pfam" id="PF00078">
    <property type="entry name" value="RVT_1"/>
    <property type="match status" value="1"/>
</dbReference>